<reference evidence="2 3" key="1">
    <citation type="submission" date="2019-01" db="EMBL/GenBank/DDBJ databases">
        <authorList>
            <person name="Chen W.-M."/>
        </authorList>
    </citation>
    <scope>NUCLEOTIDE SEQUENCE [LARGE SCALE GENOMIC DNA]</scope>
    <source>
        <strain evidence="2 3">CCP-6</strain>
    </source>
</reference>
<keyword evidence="1" id="KW-0812">Transmembrane</keyword>
<sequence>MQHPTFTQGFLRQAALLLALMVLGGYASASLGTDTNWNLRNSLLYGSHAFLHGRLGLDVAPAQLQTYLNPLGGVPYYWLATRLGDRPWLLAFVMGMPAGLYAWLLSRIALQLAAGAFLARRVGKLAAWIAVLLGVTGAGFASQIGSSAQDILFACPLLLGLWLMLRQAGAPLNGWGEGARLLLAGLACGAAMGLQPVNGLYALPLGLAALLLPGRRPVLLMGCGMLAGFLLAWLPFALMLQAEFGSLFFPFHNQFFRSPEFPPIRLADERFLPRGVVQALFYPFYWLQPGVISTEVPMMDARMAIGYLAALLLLVLLFRRGVRLDVIRRERAPLMLLVVMAGAYAMWAWMFGIYRYLLLAESLSGLLAMVAVGRLVQRPRLVAVALFGGLAAVAIFNTVKPDWGHTAHRAPLFRFEPAPDMPADGMLLIAGGYPLSYVVPFLPPTVRVVALYNNILADHLGEDYGLRRRVNRAIAEHRGPFRLLTDPSENEDTMRRALARHGLALGPCALMRTSMDPGGLRFCEVVRVP</sequence>
<feature type="transmembrane region" description="Helical" evidence="1">
    <location>
        <begin position="304"/>
        <end position="322"/>
    </location>
</feature>
<protein>
    <recommendedName>
        <fullName evidence="4">DUF2029 domain-containing protein</fullName>
    </recommendedName>
</protein>
<feature type="transmembrane region" description="Helical" evidence="1">
    <location>
        <begin position="88"/>
        <end position="105"/>
    </location>
</feature>
<proteinExistence type="predicted"/>
<feature type="transmembrane region" description="Helical" evidence="1">
    <location>
        <begin position="151"/>
        <end position="169"/>
    </location>
</feature>
<dbReference type="EMBL" id="SACL01000008">
    <property type="protein sequence ID" value="RVT92078.1"/>
    <property type="molecule type" value="Genomic_DNA"/>
</dbReference>
<keyword evidence="3" id="KW-1185">Reference proteome</keyword>
<evidence type="ECO:0000313" key="3">
    <source>
        <dbReference type="Proteomes" id="UP000282957"/>
    </source>
</evidence>
<gene>
    <name evidence="2" type="ORF">EOD42_20330</name>
</gene>
<keyword evidence="1" id="KW-0472">Membrane</keyword>
<evidence type="ECO:0008006" key="4">
    <source>
        <dbReference type="Google" id="ProtNLM"/>
    </source>
</evidence>
<dbReference type="OrthoDB" id="1814621at2"/>
<feature type="transmembrane region" description="Helical" evidence="1">
    <location>
        <begin position="381"/>
        <end position="399"/>
    </location>
</feature>
<feature type="transmembrane region" description="Helical" evidence="1">
    <location>
        <begin position="181"/>
        <end position="212"/>
    </location>
</feature>
<feature type="transmembrane region" description="Helical" evidence="1">
    <location>
        <begin position="334"/>
        <end position="350"/>
    </location>
</feature>
<name>A0A437M305_9PROT</name>
<dbReference type="Proteomes" id="UP000282957">
    <property type="component" value="Unassembled WGS sequence"/>
</dbReference>
<feature type="transmembrane region" description="Helical" evidence="1">
    <location>
        <begin position="356"/>
        <end position="376"/>
    </location>
</feature>
<feature type="transmembrane region" description="Helical" evidence="1">
    <location>
        <begin position="125"/>
        <end position="145"/>
    </location>
</feature>
<dbReference type="AlphaFoldDB" id="A0A437M305"/>
<accession>A0A437M305</accession>
<feature type="transmembrane region" description="Helical" evidence="1">
    <location>
        <begin position="218"/>
        <end position="240"/>
    </location>
</feature>
<comment type="caution">
    <text evidence="2">The sequence shown here is derived from an EMBL/GenBank/DDBJ whole genome shotgun (WGS) entry which is preliminary data.</text>
</comment>
<evidence type="ECO:0000256" key="1">
    <source>
        <dbReference type="SAM" id="Phobius"/>
    </source>
</evidence>
<dbReference type="RefSeq" id="WP_127789407.1">
    <property type="nucleotide sequence ID" value="NZ_SACL01000008.1"/>
</dbReference>
<evidence type="ECO:0000313" key="2">
    <source>
        <dbReference type="EMBL" id="RVT92078.1"/>
    </source>
</evidence>
<organism evidence="2 3">
    <name type="scientific">Rhodovarius crocodyli</name>
    <dbReference type="NCBI Taxonomy" id="1979269"/>
    <lineage>
        <taxon>Bacteria</taxon>
        <taxon>Pseudomonadati</taxon>
        <taxon>Pseudomonadota</taxon>
        <taxon>Alphaproteobacteria</taxon>
        <taxon>Acetobacterales</taxon>
        <taxon>Roseomonadaceae</taxon>
        <taxon>Rhodovarius</taxon>
    </lineage>
</organism>
<keyword evidence="1" id="KW-1133">Transmembrane helix</keyword>